<dbReference type="InterPro" id="IPR000608">
    <property type="entry name" value="UBC"/>
</dbReference>
<dbReference type="Proteomes" id="UP000785679">
    <property type="component" value="Unassembled WGS sequence"/>
</dbReference>
<proteinExistence type="predicted"/>
<organism evidence="2 3">
    <name type="scientific">Halteria grandinella</name>
    <dbReference type="NCBI Taxonomy" id="5974"/>
    <lineage>
        <taxon>Eukaryota</taxon>
        <taxon>Sar</taxon>
        <taxon>Alveolata</taxon>
        <taxon>Ciliophora</taxon>
        <taxon>Intramacronucleata</taxon>
        <taxon>Spirotrichea</taxon>
        <taxon>Stichotrichia</taxon>
        <taxon>Sporadotrichida</taxon>
        <taxon>Halteriidae</taxon>
        <taxon>Halteria</taxon>
    </lineage>
</organism>
<gene>
    <name evidence="2" type="ORF">FGO68_gene2267</name>
</gene>
<evidence type="ECO:0000259" key="1">
    <source>
        <dbReference type="PROSITE" id="PS50127"/>
    </source>
</evidence>
<dbReference type="EMBL" id="RRYP01015561">
    <property type="protein sequence ID" value="TNV75452.1"/>
    <property type="molecule type" value="Genomic_DNA"/>
</dbReference>
<name>A0A8J8SYF2_HALGN</name>
<sequence length="158" mass="18371">MASTRPRRWNNETSKLQNDPIVGIYVNWSSTNNNHFYAKIAGPSETPYEGGLFNLELILTDTYPFEPPKFKFTTKIFHPNITKDGRTNLVLLGIEWTPAENIRTVLEAIKQLLQKPKYEYPASNKYYKLWRADPYSALCQAREWTETQANDCDITFDN</sequence>
<dbReference type="PANTHER" id="PTHR24067">
    <property type="entry name" value="UBIQUITIN-CONJUGATING ENZYME E2"/>
    <property type="match status" value="1"/>
</dbReference>
<comment type="caution">
    <text evidence="2">The sequence shown here is derived from an EMBL/GenBank/DDBJ whole genome shotgun (WGS) entry which is preliminary data.</text>
</comment>
<keyword evidence="3" id="KW-1185">Reference proteome</keyword>
<dbReference type="AlphaFoldDB" id="A0A8J8SYF2"/>
<dbReference type="InterPro" id="IPR016135">
    <property type="entry name" value="UBQ-conjugating_enzyme/RWD"/>
</dbReference>
<protein>
    <recommendedName>
        <fullName evidence="1">UBC core domain-containing protein</fullName>
    </recommendedName>
</protein>
<dbReference type="Pfam" id="PF00179">
    <property type="entry name" value="UQ_con"/>
    <property type="match status" value="1"/>
</dbReference>
<evidence type="ECO:0000313" key="3">
    <source>
        <dbReference type="Proteomes" id="UP000785679"/>
    </source>
</evidence>
<dbReference type="SUPFAM" id="SSF54495">
    <property type="entry name" value="UBC-like"/>
    <property type="match status" value="1"/>
</dbReference>
<dbReference type="Gene3D" id="3.10.110.10">
    <property type="entry name" value="Ubiquitin Conjugating Enzyme"/>
    <property type="match status" value="1"/>
</dbReference>
<reference evidence="2" key="1">
    <citation type="submission" date="2019-06" db="EMBL/GenBank/DDBJ databases">
        <authorList>
            <person name="Zheng W."/>
        </authorList>
    </citation>
    <scope>NUCLEOTIDE SEQUENCE</scope>
    <source>
        <strain evidence="2">QDHG01</strain>
    </source>
</reference>
<accession>A0A8J8SYF2</accession>
<dbReference type="PROSITE" id="PS50127">
    <property type="entry name" value="UBC_2"/>
    <property type="match status" value="1"/>
</dbReference>
<feature type="domain" description="UBC core" evidence="1">
    <location>
        <begin position="4"/>
        <end position="150"/>
    </location>
</feature>
<dbReference type="SMART" id="SM00212">
    <property type="entry name" value="UBCc"/>
    <property type="match status" value="1"/>
</dbReference>
<dbReference type="OrthoDB" id="7851174at2759"/>
<evidence type="ECO:0000313" key="2">
    <source>
        <dbReference type="EMBL" id="TNV75452.1"/>
    </source>
</evidence>
<dbReference type="InterPro" id="IPR050113">
    <property type="entry name" value="Ub_conjugating_enzyme"/>
</dbReference>